<sequence>MDSAYAEQVSAAGQALIQNYVHLFSATFLYWDYLLTLPDEFRYFWKRPAGTIVVTVLFFLNRYISVLGNIAVTISLFFSHLTESKIFSSLYPLRYAEQAAAWEALLLYDLMLFVMTLLKAYKTRRELRSLRMSLVKIVIHDGSWYFGAMAFVNAVS</sequence>
<keyword evidence="1" id="KW-0812">Transmembrane</keyword>
<evidence type="ECO:0000313" key="4">
    <source>
        <dbReference type="Proteomes" id="UP000053593"/>
    </source>
</evidence>
<evidence type="ECO:0000313" key="3">
    <source>
        <dbReference type="EMBL" id="KIK51495.1"/>
    </source>
</evidence>
<name>A0A0D0AMR4_9AGAR</name>
<gene>
    <name evidence="3" type="ORF">GYMLUDRAFT_252017</name>
</gene>
<evidence type="ECO:0000256" key="1">
    <source>
        <dbReference type="SAM" id="Phobius"/>
    </source>
</evidence>
<accession>A0A0D0AMR4</accession>
<organism evidence="3 4">
    <name type="scientific">Collybiopsis luxurians FD-317 M1</name>
    <dbReference type="NCBI Taxonomy" id="944289"/>
    <lineage>
        <taxon>Eukaryota</taxon>
        <taxon>Fungi</taxon>
        <taxon>Dikarya</taxon>
        <taxon>Basidiomycota</taxon>
        <taxon>Agaricomycotina</taxon>
        <taxon>Agaricomycetes</taxon>
        <taxon>Agaricomycetidae</taxon>
        <taxon>Agaricales</taxon>
        <taxon>Marasmiineae</taxon>
        <taxon>Omphalotaceae</taxon>
        <taxon>Collybiopsis</taxon>
        <taxon>Collybiopsis luxurians</taxon>
    </lineage>
</organism>
<dbReference type="AlphaFoldDB" id="A0A0D0AMR4"/>
<keyword evidence="1" id="KW-1133">Transmembrane helix</keyword>
<feature type="transmembrane region" description="Helical" evidence="1">
    <location>
        <begin position="49"/>
        <end position="79"/>
    </location>
</feature>
<feature type="transmembrane region" description="Helical" evidence="1">
    <location>
        <begin position="20"/>
        <end position="37"/>
    </location>
</feature>
<dbReference type="Proteomes" id="UP000053593">
    <property type="component" value="Unassembled WGS sequence"/>
</dbReference>
<keyword evidence="1" id="KW-0472">Membrane</keyword>
<dbReference type="EMBL" id="KN834862">
    <property type="protein sequence ID" value="KIK51495.1"/>
    <property type="molecule type" value="Genomic_DNA"/>
</dbReference>
<dbReference type="HOGENOM" id="CLU_111653_0_0_1"/>
<feature type="domain" description="DUF6533" evidence="2">
    <location>
        <begin position="20"/>
        <end position="66"/>
    </location>
</feature>
<dbReference type="Pfam" id="PF20151">
    <property type="entry name" value="DUF6533"/>
    <property type="match status" value="1"/>
</dbReference>
<dbReference type="OrthoDB" id="2686513at2759"/>
<feature type="transmembrane region" description="Helical" evidence="1">
    <location>
        <begin position="99"/>
        <end position="121"/>
    </location>
</feature>
<evidence type="ECO:0000259" key="2">
    <source>
        <dbReference type="Pfam" id="PF20151"/>
    </source>
</evidence>
<dbReference type="InterPro" id="IPR045340">
    <property type="entry name" value="DUF6533"/>
</dbReference>
<protein>
    <recommendedName>
        <fullName evidence="2">DUF6533 domain-containing protein</fullName>
    </recommendedName>
</protein>
<keyword evidence="4" id="KW-1185">Reference proteome</keyword>
<proteinExistence type="predicted"/>
<reference evidence="3 4" key="1">
    <citation type="submission" date="2014-04" db="EMBL/GenBank/DDBJ databases">
        <title>Evolutionary Origins and Diversification of the Mycorrhizal Mutualists.</title>
        <authorList>
            <consortium name="DOE Joint Genome Institute"/>
            <consortium name="Mycorrhizal Genomics Consortium"/>
            <person name="Kohler A."/>
            <person name="Kuo A."/>
            <person name="Nagy L.G."/>
            <person name="Floudas D."/>
            <person name="Copeland A."/>
            <person name="Barry K.W."/>
            <person name="Cichocki N."/>
            <person name="Veneault-Fourrey C."/>
            <person name="LaButti K."/>
            <person name="Lindquist E.A."/>
            <person name="Lipzen A."/>
            <person name="Lundell T."/>
            <person name="Morin E."/>
            <person name="Murat C."/>
            <person name="Riley R."/>
            <person name="Ohm R."/>
            <person name="Sun H."/>
            <person name="Tunlid A."/>
            <person name="Henrissat B."/>
            <person name="Grigoriev I.V."/>
            <person name="Hibbett D.S."/>
            <person name="Martin F."/>
        </authorList>
    </citation>
    <scope>NUCLEOTIDE SEQUENCE [LARGE SCALE GENOMIC DNA]</scope>
    <source>
        <strain evidence="3 4">FD-317 M1</strain>
    </source>
</reference>